<sequence length="68" mass="7996">MEGELKSKQHQANEALQSMQKHELHRGKLQKRLNEARLDDDVDSQLTEVVCLICLSRRFCVLFYMCKC</sequence>
<dbReference type="EMBL" id="UYRT01034403">
    <property type="protein sequence ID" value="VDK78536.1"/>
    <property type="molecule type" value="Genomic_DNA"/>
</dbReference>
<name>A0A183DMB7_9BILA</name>
<feature type="compositionally biased region" description="Polar residues" evidence="1">
    <location>
        <begin position="10"/>
        <end position="19"/>
    </location>
</feature>
<dbReference type="AlphaFoldDB" id="A0A183DMB7"/>
<reference evidence="2 3" key="2">
    <citation type="submission" date="2018-11" db="EMBL/GenBank/DDBJ databases">
        <authorList>
            <consortium name="Pathogen Informatics"/>
        </authorList>
    </citation>
    <scope>NUCLEOTIDE SEQUENCE [LARGE SCALE GENOMIC DNA]</scope>
</reference>
<keyword evidence="3" id="KW-1185">Reference proteome</keyword>
<evidence type="ECO:0000313" key="3">
    <source>
        <dbReference type="Proteomes" id="UP000271098"/>
    </source>
</evidence>
<evidence type="ECO:0000256" key="1">
    <source>
        <dbReference type="SAM" id="MobiDB-lite"/>
    </source>
</evidence>
<reference evidence="4" key="1">
    <citation type="submission" date="2016-06" db="UniProtKB">
        <authorList>
            <consortium name="WormBaseParasite"/>
        </authorList>
    </citation>
    <scope>IDENTIFICATION</scope>
</reference>
<accession>A0A183DMB7</accession>
<evidence type="ECO:0000313" key="2">
    <source>
        <dbReference type="EMBL" id="VDK78536.1"/>
    </source>
</evidence>
<proteinExistence type="predicted"/>
<feature type="region of interest" description="Disordered" evidence="1">
    <location>
        <begin position="1"/>
        <end position="26"/>
    </location>
</feature>
<organism evidence="4">
    <name type="scientific">Gongylonema pulchrum</name>
    <dbReference type="NCBI Taxonomy" id="637853"/>
    <lineage>
        <taxon>Eukaryota</taxon>
        <taxon>Metazoa</taxon>
        <taxon>Ecdysozoa</taxon>
        <taxon>Nematoda</taxon>
        <taxon>Chromadorea</taxon>
        <taxon>Rhabditida</taxon>
        <taxon>Spirurina</taxon>
        <taxon>Spiruromorpha</taxon>
        <taxon>Spiruroidea</taxon>
        <taxon>Gongylonematidae</taxon>
        <taxon>Gongylonema</taxon>
    </lineage>
</organism>
<dbReference type="Proteomes" id="UP000271098">
    <property type="component" value="Unassembled WGS sequence"/>
</dbReference>
<gene>
    <name evidence="2" type="ORF">GPUH_LOCUS9859</name>
</gene>
<evidence type="ECO:0000313" key="4">
    <source>
        <dbReference type="WBParaSite" id="GPUH_0000986901-mRNA-1"/>
    </source>
</evidence>
<dbReference type="WBParaSite" id="GPUH_0000986901-mRNA-1">
    <property type="protein sequence ID" value="GPUH_0000986901-mRNA-1"/>
    <property type="gene ID" value="GPUH_0000986901"/>
</dbReference>
<protein>
    <submittedName>
        <fullName evidence="4">RING-type E3 ubiquitin transferase</fullName>
    </submittedName>
</protein>